<evidence type="ECO:0000313" key="5">
    <source>
        <dbReference type="Proteomes" id="UP000238375"/>
    </source>
</evidence>
<dbReference type="InterPro" id="IPR011250">
    <property type="entry name" value="OMP/PagP_B-barrel"/>
</dbReference>
<keyword evidence="1 2" id="KW-0732">Signal</keyword>
<evidence type="ECO:0000256" key="1">
    <source>
        <dbReference type="ARBA" id="ARBA00022729"/>
    </source>
</evidence>
<reference evidence="4 5" key="1">
    <citation type="submission" date="2018-03" db="EMBL/GenBank/DDBJ databases">
        <title>Genomic Encyclopedia of Archaeal and Bacterial Type Strains, Phase II (KMG-II): from individual species to whole genera.</title>
        <authorList>
            <person name="Goeker M."/>
        </authorList>
    </citation>
    <scope>NUCLEOTIDE SEQUENCE [LARGE SCALE GENOMIC DNA]</scope>
    <source>
        <strain evidence="4 5">DSM 28354</strain>
    </source>
</reference>
<dbReference type="InterPro" id="IPR027385">
    <property type="entry name" value="Beta-barrel_OMP"/>
</dbReference>
<dbReference type="AlphaFoldDB" id="A0A2T0TN75"/>
<dbReference type="EMBL" id="PVTE01000001">
    <property type="protein sequence ID" value="PRY47116.1"/>
    <property type="molecule type" value="Genomic_DNA"/>
</dbReference>
<organism evidence="4 5">
    <name type="scientific">Spirosoma oryzae</name>
    <dbReference type="NCBI Taxonomy" id="1469603"/>
    <lineage>
        <taxon>Bacteria</taxon>
        <taxon>Pseudomonadati</taxon>
        <taxon>Bacteroidota</taxon>
        <taxon>Cytophagia</taxon>
        <taxon>Cytophagales</taxon>
        <taxon>Cytophagaceae</taxon>
        <taxon>Spirosoma</taxon>
    </lineage>
</organism>
<evidence type="ECO:0000313" key="4">
    <source>
        <dbReference type="EMBL" id="PRY47116.1"/>
    </source>
</evidence>
<proteinExistence type="predicted"/>
<feature type="domain" description="Outer membrane protein beta-barrel" evidence="3">
    <location>
        <begin position="14"/>
        <end position="170"/>
    </location>
</feature>
<dbReference type="OrthoDB" id="6759120at2"/>
<feature type="signal peptide" evidence="2">
    <location>
        <begin position="1"/>
        <end position="18"/>
    </location>
</feature>
<keyword evidence="5" id="KW-1185">Reference proteome</keyword>
<dbReference type="Gene3D" id="2.40.160.20">
    <property type="match status" value="1"/>
</dbReference>
<dbReference type="Proteomes" id="UP000238375">
    <property type="component" value="Unassembled WGS sequence"/>
</dbReference>
<accession>A0A2T0TN75</accession>
<name>A0A2T0TN75_9BACT</name>
<evidence type="ECO:0000259" key="3">
    <source>
        <dbReference type="Pfam" id="PF13505"/>
    </source>
</evidence>
<feature type="chain" id="PRO_5015610284" evidence="2">
    <location>
        <begin position="19"/>
        <end position="177"/>
    </location>
</feature>
<comment type="caution">
    <text evidence="4">The sequence shown here is derived from an EMBL/GenBank/DDBJ whole genome shotgun (WGS) entry which is preliminary data.</text>
</comment>
<sequence length="177" mass="19685">MKLALSIVILITFSSVFCKTYGQDHRFQTGISANMLSPSSKLDFSDPYFGGSLRGRYYFSDKNDVYLRAGVVSNSLNRSNTNNIIIFSAGVEHFFFNRTAFTPYLGIGISLYKEKSVSFSDNLLNSSGVDPRIGLQYKVSDIISLELDASYQMTVGSRFQNTAAYLGLGANWNMGRK</sequence>
<dbReference type="SUPFAM" id="SSF56925">
    <property type="entry name" value="OMPA-like"/>
    <property type="match status" value="1"/>
</dbReference>
<gene>
    <name evidence="4" type="ORF">CLV58_101182</name>
</gene>
<evidence type="ECO:0000256" key="2">
    <source>
        <dbReference type="SAM" id="SignalP"/>
    </source>
</evidence>
<protein>
    <submittedName>
        <fullName evidence="4">Outer membrane protein with beta-barrel domain</fullName>
    </submittedName>
</protein>
<dbReference type="RefSeq" id="WP_106135870.1">
    <property type="nucleotide sequence ID" value="NZ_PVTE01000001.1"/>
</dbReference>
<dbReference type="Pfam" id="PF13505">
    <property type="entry name" value="OMP_b-brl"/>
    <property type="match status" value="1"/>
</dbReference>